<dbReference type="EC" id="2.2.1.9" evidence="6"/>
<dbReference type="InterPro" id="IPR004433">
    <property type="entry name" value="MenaQ_synth_MenD"/>
</dbReference>
<evidence type="ECO:0000313" key="9">
    <source>
        <dbReference type="EMBL" id="XBO42170.1"/>
    </source>
</evidence>
<keyword evidence="2 6" id="KW-0479">Metal-binding</keyword>
<dbReference type="GO" id="GO:0000287">
    <property type="term" value="F:magnesium ion binding"/>
    <property type="evidence" value="ECO:0007669"/>
    <property type="project" value="UniProtKB-UniRule"/>
</dbReference>
<evidence type="ECO:0000256" key="5">
    <source>
        <dbReference type="ARBA" id="ARBA00023211"/>
    </source>
</evidence>
<dbReference type="Pfam" id="PF02776">
    <property type="entry name" value="TPP_enzyme_N"/>
    <property type="match status" value="1"/>
</dbReference>
<dbReference type="SUPFAM" id="SSF52518">
    <property type="entry name" value="Thiamin diphosphate-binding fold (THDP-binding)"/>
    <property type="match status" value="2"/>
</dbReference>
<dbReference type="Gene3D" id="3.40.50.1220">
    <property type="entry name" value="TPP-binding domain"/>
    <property type="match status" value="1"/>
</dbReference>
<proteinExistence type="inferred from homology"/>
<name>A0AAU7JPR7_9MICO</name>
<evidence type="ECO:0000259" key="8">
    <source>
        <dbReference type="Pfam" id="PF02776"/>
    </source>
</evidence>
<protein>
    <recommendedName>
        <fullName evidence="6">2-succinyl-5-enolpyruvyl-6-hydroxy-3-cyclohexene-1-carboxylate synthase</fullName>
        <shortName evidence="6">SEPHCHC synthase</shortName>
        <ecNumber evidence="6">2.2.1.9</ecNumber>
    </recommendedName>
    <alternativeName>
        <fullName evidence="6">Menaquinone biosynthesis protein MenD</fullName>
    </alternativeName>
</protein>
<dbReference type="PIRSF" id="PIRSF004983">
    <property type="entry name" value="MenD"/>
    <property type="match status" value="1"/>
</dbReference>
<dbReference type="GO" id="GO:0009234">
    <property type="term" value="P:menaquinone biosynthetic process"/>
    <property type="evidence" value="ECO:0007669"/>
    <property type="project" value="UniProtKB-UniRule"/>
</dbReference>
<evidence type="ECO:0000256" key="2">
    <source>
        <dbReference type="ARBA" id="ARBA00022723"/>
    </source>
</evidence>
<keyword evidence="5 6" id="KW-0464">Manganese</keyword>
<organism evidence="9">
    <name type="scientific">Pedococcus sp. KACC 23699</name>
    <dbReference type="NCBI Taxonomy" id="3149228"/>
    <lineage>
        <taxon>Bacteria</taxon>
        <taxon>Bacillati</taxon>
        <taxon>Actinomycetota</taxon>
        <taxon>Actinomycetes</taxon>
        <taxon>Micrococcales</taxon>
        <taxon>Intrasporangiaceae</taxon>
        <taxon>Pedococcus</taxon>
    </lineage>
</organism>
<dbReference type="Gene3D" id="3.40.50.970">
    <property type="match status" value="2"/>
</dbReference>
<comment type="function">
    <text evidence="6">Catalyzes the thiamine diphosphate-dependent decarboxylation of 2-oxoglutarate and the subsequent addition of the resulting succinic semialdehyde-thiamine pyrophosphate anion to isochorismate to yield 2-succinyl-5-enolpyruvyl-6-hydroxy-3-cyclohexene-1-carboxylate (SEPHCHC).</text>
</comment>
<keyword evidence="1 6" id="KW-0808">Transferase</keyword>
<feature type="domain" description="Thiamine pyrophosphate enzyme N-terminal TPP-binding" evidence="8">
    <location>
        <begin position="7"/>
        <end position="120"/>
    </location>
</feature>
<evidence type="ECO:0000256" key="6">
    <source>
        <dbReference type="HAMAP-Rule" id="MF_01659"/>
    </source>
</evidence>
<keyword evidence="3 6" id="KW-0460">Magnesium</keyword>
<accession>A0AAU7JPR7</accession>
<dbReference type="PANTHER" id="PTHR42916">
    <property type="entry name" value="2-SUCCINYL-5-ENOLPYRUVYL-6-HYDROXY-3-CYCLOHEXENE-1-CARBOXYLATE SYNTHASE"/>
    <property type="match status" value="1"/>
</dbReference>
<dbReference type="NCBIfam" id="TIGR00173">
    <property type="entry name" value="menD"/>
    <property type="match status" value="1"/>
</dbReference>
<comment type="subunit">
    <text evidence="6">Homodimer.</text>
</comment>
<keyword evidence="4 6" id="KW-0786">Thiamine pyrophosphate</keyword>
<keyword evidence="6" id="KW-0474">Menaquinone biosynthesis</keyword>
<sequence>MNPSTAFATVLVDELVRAGVRHVVLCPGSRSAPLAYAAQAAEGAGRLTLHVRVDERSAGFLALGLAKLTRVPAVVVTTSGTAVANLHPAVLEAHHGVVPLIVLSADRPLELRGTGANQTTIQPGMFGDVVQWSVDAAAPQRQAGEVARWRALATEAVRHATGAGAGERAEPGPVHVNVQLREPLVPTAGEPWLEPLDAVVPTQTTAIPGHATTHPSRATPGQATAGSATTASSAGVEDVARTVVVVGDLPEPDQFDRAVRWATTRGWPVVAEPFGSHPRFDVLPHGPLVLSDPDWLDEHAPDRVIAVGRLTLSRPVAALLRRPGVRVEAVGTHGWIESRPDIQDVHPVAVLDAPAPNGSTPDEEDRQWSQAWQAAGARIAAALADEPGHSRPWPSGPAVAETVVDSLPPGSTLFLGSSNSVRDVDVTAPRAEALRVVASRGLAGIDGCVSTAAGLALAGTDPTYALLGDLTFLHDANGLLVGPLERRPDLTIVVTNDDGGGIFSLLEPGEPERSADFERIFGTPTGVDLGALCAAHHVAHQLVSSRAELVEAVATAPSGLRVLEVPLDRAAHRAQRDALRSVARDAIRRAAVRNGDAARG</sequence>
<evidence type="ECO:0000256" key="7">
    <source>
        <dbReference type="SAM" id="MobiDB-lite"/>
    </source>
</evidence>
<gene>
    <name evidence="6 9" type="primary">menD</name>
    <name evidence="9" type="ORF">ABEG17_11270</name>
</gene>
<dbReference type="RefSeq" id="WP_406829576.1">
    <property type="nucleotide sequence ID" value="NZ_CP157483.1"/>
</dbReference>
<dbReference type="PANTHER" id="PTHR42916:SF1">
    <property type="entry name" value="PROTEIN PHYLLO, CHLOROPLASTIC"/>
    <property type="match status" value="1"/>
</dbReference>
<reference evidence="9" key="1">
    <citation type="submission" date="2024-05" db="EMBL/GenBank/DDBJ databases">
        <authorList>
            <person name="Kim S."/>
            <person name="Heo J."/>
            <person name="Choi H."/>
            <person name="Choi Y."/>
            <person name="Kwon S.-W."/>
            <person name="Kim Y."/>
        </authorList>
    </citation>
    <scope>NUCLEOTIDE SEQUENCE</scope>
    <source>
        <strain evidence="9">KACC 23699</strain>
    </source>
</reference>
<dbReference type="InterPro" id="IPR012001">
    <property type="entry name" value="Thiamin_PyroP_enz_TPP-bd_dom"/>
</dbReference>
<dbReference type="GO" id="GO:0030145">
    <property type="term" value="F:manganese ion binding"/>
    <property type="evidence" value="ECO:0007669"/>
    <property type="project" value="UniProtKB-UniRule"/>
</dbReference>
<comment type="pathway">
    <text evidence="6">Quinol/quinone metabolism; menaquinone biosynthesis.</text>
</comment>
<comment type="cofactor">
    <cofactor evidence="6">
        <name>Mg(2+)</name>
        <dbReference type="ChEBI" id="CHEBI:18420"/>
    </cofactor>
    <cofactor evidence="6">
        <name>Mn(2+)</name>
        <dbReference type="ChEBI" id="CHEBI:29035"/>
    </cofactor>
</comment>
<evidence type="ECO:0000256" key="1">
    <source>
        <dbReference type="ARBA" id="ARBA00022679"/>
    </source>
</evidence>
<evidence type="ECO:0000256" key="3">
    <source>
        <dbReference type="ARBA" id="ARBA00022842"/>
    </source>
</evidence>
<dbReference type="HAMAP" id="MF_01659">
    <property type="entry name" value="MenD"/>
    <property type="match status" value="1"/>
</dbReference>
<dbReference type="InterPro" id="IPR029061">
    <property type="entry name" value="THDP-binding"/>
</dbReference>
<dbReference type="EMBL" id="CP157483">
    <property type="protein sequence ID" value="XBO42170.1"/>
    <property type="molecule type" value="Genomic_DNA"/>
</dbReference>
<dbReference type="GO" id="GO:0070204">
    <property type="term" value="F:2-succinyl-5-enolpyruvyl-6-hydroxy-3-cyclohexene-1-carboxylic-acid synthase activity"/>
    <property type="evidence" value="ECO:0007669"/>
    <property type="project" value="UniProtKB-UniRule"/>
</dbReference>
<comment type="pathway">
    <text evidence="6">Quinol/quinone metabolism; 1,4-dihydroxy-2-naphthoate biosynthesis; 1,4-dihydroxy-2-naphthoate from chorismate: step 2/7.</text>
</comment>
<feature type="region of interest" description="Disordered" evidence="7">
    <location>
        <begin position="206"/>
        <end position="234"/>
    </location>
</feature>
<dbReference type="AlphaFoldDB" id="A0AAU7JPR7"/>
<dbReference type="GO" id="GO:0030976">
    <property type="term" value="F:thiamine pyrophosphate binding"/>
    <property type="evidence" value="ECO:0007669"/>
    <property type="project" value="UniProtKB-UniRule"/>
</dbReference>
<comment type="catalytic activity">
    <reaction evidence="6">
        <text>isochorismate + 2-oxoglutarate + H(+) = 5-enolpyruvoyl-6-hydroxy-2-succinyl-cyclohex-3-ene-1-carboxylate + CO2</text>
        <dbReference type="Rhea" id="RHEA:25593"/>
        <dbReference type="ChEBI" id="CHEBI:15378"/>
        <dbReference type="ChEBI" id="CHEBI:16526"/>
        <dbReference type="ChEBI" id="CHEBI:16810"/>
        <dbReference type="ChEBI" id="CHEBI:29780"/>
        <dbReference type="ChEBI" id="CHEBI:58818"/>
        <dbReference type="EC" id="2.2.1.9"/>
    </reaction>
</comment>
<evidence type="ECO:0000256" key="4">
    <source>
        <dbReference type="ARBA" id="ARBA00023052"/>
    </source>
</evidence>
<comment type="similarity">
    <text evidence="6">Belongs to the TPP enzyme family. MenD subfamily.</text>
</comment>
<feature type="compositionally biased region" description="Low complexity" evidence="7">
    <location>
        <begin position="218"/>
        <end position="234"/>
    </location>
</feature>
<comment type="cofactor">
    <cofactor evidence="6">
        <name>thiamine diphosphate</name>
        <dbReference type="ChEBI" id="CHEBI:58937"/>
    </cofactor>
    <text evidence="6">Binds 1 thiamine pyrophosphate per subunit.</text>
</comment>
<dbReference type="CDD" id="cd02009">
    <property type="entry name" value="TPP_SHCHC_synthase"/>
    <property type="match status" value="1"/>
</dbReference>
<dbReference type="CDD" id="cd07037">
    <property type="entry name" value="TPP_PYR_MenD"/>
    <property type="match status" value="1"/>
</dbReference>